<evidence type="ECO:0000256" key="1">
    <source>
        <dbReference type="SAM" id="MobiDB-lite"/>
    </source>
</evidence>
<sequence>MDQYGLSLQPLAGADYKFYRDVVEYGADNTGKTDATEAINAAIKDGNQCGLKCGNTFVKEAIIYFPPLVPTGIHWQVSQACSLQNLVFNMPKATDDNKVTHVGIFMENGSGGFVSDLVFNGGSIGWRAGKETHSGRGGSTGQGIDSVSIIDSQIMNCPIGILTNTQNDKVNGPLNIVLDNLKLFNVETTVKNDTGDVILKGTDWVKLWAIGCRYKEYNGTYTSGEVDASKKGTDLLDINSRLTYKSRPQYENLRVDDFLIATEHSCKNDGTGDNTADINSFLEKVNKNGKIAYFPAGIYIVGGTVVIPTGSRVQGSSWSQIQGAGFYFNDLHNPRVVVQVGEKGDLPCGTLMCVLKELWIRIWMSKPAQNSSLMMHVFVLLSSFMSHHRPQAILRMSGYDWQIKSEGPSWFYGTGSENTVMYQYQLYGAKNPVPIAPLPFDPVKEFPGDPSFDKCEATSCEAAWALRIINSKSITLHSSGLYSFFQKYYQNCVSTHNCQERSLEVRGTMAQFSKMTPVKGKYTTSVEYGNRGTTTIGGREVPTFYTTVTTITLTIDPITTDGMPYSNINIIEEKTSASLTVLPSVDIAPIPVPMPDVDCTVSTSFTKPDQTITSVPTNTPTTTRPLPVWSTWPAQEVTPIEEEVKKPEPGKTPCNLWFFSFCLNRDDGKRLTLESPTGHIPTGPATPARNRSSSIMDDKATSPTLAPNHGWTRSYLNISQRGAY</sequence>
<feature type="compositionally biased region" description="Polar residues" evidence="1">
    <location>
        <begin position="689"/>
        <end position="705"/>
    </location>
</feature>
<dbReference type="OrthoDB" id="4186592at2759"/>
<dbReference type="InterPro" id="IPR024535">
    <property type="entry name" value="RHGA/B-epi-like_pectate_lyase"/>
</dbReference>
<proteinExistence type="predicted"/>
<feature type="region of interest" description="Disordered" evidence="1">
    <location>
        <begin position="673"/>
        <end position="711"/>
    </location>
</feature>
<dbReference type="PANTHER" id="PTHR33928:SF2">
    <property type="entry name" value="PECTATE LYASE SUPERFAMILY PROTEIN DOMAIN-CONTAINING PROTEIN-RELATED"/>
    <property type="match status" value="1"/>
</dbReference>
<reference evidence="3" key="1">
    <citation type="submission" date="2021-01" db="EMBL/GenBank/DDBJ databases">
        <title>Chromosome-level genome assembly of a human fungal pathogen reveals clustering of transcriptionally co-regulated genes.</title>
        <authorList>
            <person name="Voorhies M."/>
            <person name="Cohen S."/>
            <person name="Shea T.P."/>
            <person name="Petrus S."/>
            <person name="Munoz J.F."/>
            <person name="Poplawski S."/>
            <person name="Goldman W.E."/>
            <person name="Michael T."/>
            <person name="Cuomo C.A."/>
            <person name="Sil A."/>
            <person name="Beyhan S."/>
        </authorList>
    </citation>
    <scope>NUCLEOTIDE SEQUENCE</scope>
    <source>
        <strain evidence="3">WU24</strain>
    </source>
</reference>
<dbReference type="InterPro" id="IPR011050">
    <property type="entry name" value="Pectin_lyase_fold/virulence"/>
</dbReference>
<dbReference type="GO" id="GO:0004650">
    <property type="term" value="F:polygalacturonase activity"/>
    <property type="evidence" value="ECO:0007669"/>
    <property type="project" value="InterPro"/>
</dbReference>
<feature type="domain" description="Rhamnogalacturonase A/B/Epimerase-like pectate lyase" evidence="2">
    <location>
        <begin position="71"/>
        <end position="131"/>
    </location>
</feature>
<feature type="domain" description="Rhamnogalacturonase A/B/Epimerase-like pectate lyase" evidence="2">
    <location>
        <begin position="19"/>
        <end position="67"/>
    </location>
</feature>
<dbReference type="EMBL" id="CP069114">
    <property type="protein sequence ID" value="QSS63019.1"/>
    <property type="molecule type" value="Genomic_DNA"/>
</dbReference>
<feature type="domain" description="Rhamnogalacturonase A/B/Epimerase-like pectate lyase" evidence="2">
    <location>
        <begin position="263"/>
        <end position="324"/>
    </location>
</feature>
<name>A0A8A1MAP0_AJECA</name>
<dbReference type="SUPFAM" id="SSF51126">
    <property type="entry name" value="Pectin lyase-like"/>
    <property type="match status" value="2"/>
</dbReference>
<gene>
    <name evidence="3" type="ORF">I7I51_00075</name>
</gene>
<protein>
    <recommendedName>
        <fullName evidence="2">Rhamnogalacturonase A/B/Epimerase-like pectate lyase domain-containing protein</fullName>
    </recommendedName>
</protein>
<evidence type="ECO:0000313" key="4">
    <source>
        <dbReference type="Proteomes" id="UP000663671"/>
    </source>
</evidence>
<dbReference type="InterPro" id="IPR039279">
    <property type="entry name" value="QRT3-like"/>
</dbReference>
<dbReference type="Pfam" id="PF12708">
    <property type="entry name" value="Pect-lyase_RHGA_epim"/>
    <property type="match status" value="3"/>
</dbReference>
<organism evidence="3 4">
    <name type="scientific">Ajellomyces capsulatus</name>
    <name type="common">Darling's disease fungus</name>
    <name type="synonym">Histoplasma capsulatum</name>
    <dbReference type="NCBI Taxonomy" id="5037"/>
    <lineage>
        <taxon>Eukaryota</taxon>
        <taxon>Fungi</taxon>
        <taxon>Dikarya</taxon>
        <taxon>Ascomycota</taxon>
        <taxon>Pezizomycotina</taxon>
        <taxon>Eurotiomycetes</taxon>
        <taxon>Eurotiomycetidae</taxon>
        <taxon>Onygenales</taxon>
        <taxon>Ajellomycetaceae</taxon>
        <taxon>Histoplasma</taxon>
    </lineage>
</organism>
<dbReference type="InterPro" id="IPR012334">
    <property type="entry name" value="Pectin_lyas_fold"/>
</dbReference>
<dbReference type="Proteomes" id="UP000663671">
    <property type="component" value="Chromosome 1"/>
</dbReference>
<dbReference type="PANTHER" id="PTHR33928">
    <property type="entry name" value="POLYGALACTURONASE QRT3"/>
    <property type="match status" value="1"/>
</dbReference>
<dbReference type="AlphaFoldDB" id="A0A8A1MAP0"/>
<evidence type="ECO:0000313" key="3">
    <source>
        <dbReference type="EMBL" id="QSS63019.1"/>
    </source>
</evidence>
<dbReference type="VEuPathDB" id="FungiDB:I7I51_00075"/>
<evidence type="ECO:0000259" key="2">
    <source>
        <dbReference type="Pfam" id="PF12708"/>
    </source>
</evidence>
<dbReference type="Gene3D" id="2.160.20.10">
    <property type="entry name" value="Single-stranded right-handed beta-helix, Pectin lyase-like"/>
    <property type="match status" value="4"/>
</dbReference>
<accession>A0A8A1MAP0</accession>